<protein>
    <submittedName>
        <fullName evidence="1">Uncharacterized protein</fullName>
    </submittedName>
</protein>
<evidence type="ECO:0000313" key="1">
    <source>
        <dbReference type="EMBL" id="KAG9493320.1"/>
    </source>
</evidence>
<accession>A0A8J6FV94</accession>
<organism evidence="1 2">
    <name type="scientific">Eleutherodactylus coqui</name>
    <name type="common">Puerto Rican coqui</name>
    <dbReference type="NCBI Taxonomy" id="57060"/>
    <lineage>
        <taxon>Eukaryota</taxon>
        <taxon>Metazoa</taxon>
        <taxon>Chordata</taxon>
        <taxon>Craniata</taxon>
        <taxon>Vertebrata</taxon>
        <taxon>Euteleostomi</taxon>
        <taxon>Amphibia</taxon>
        <taxon>Batrachia</taxon>
        <taxon>Anura</taxon>
        <taxon>Neobatrachia</taxon>
        <taxon>Hyloidea</taxon>
        <taxon>Eleutherodactylidae</taxon>
        <taxon>Eleutherodactylinae</taxon>
        <taxon>Eleutherodactylus</taxon>
        <taxon>Eleutherodactylus</taxon>
    </lineage>
</organism>
<dbReference type="AlphaFoldDB" id="A0A8J6FV94"/>
<evidence type="ECO:0000313" key="2">
    <source>
        <dbReference type="Proteomes" id="UP000770717"/>
    </source>
</evidence>
<gene>
    <name evidence="1" type="ORF">GDO78_001298</name>
</gene>
<dbReference type="EMBL" id="WNTK01000001">
    <property type="protein sequence ID" value="KAG9493320.1"/>
    <property type="molecule type" value="Genomic_DNA"/>
</dbReference>
<keyword evidence="2" id="KW-1185">Reference proteome</keyword>
<name>A0A8J6FV94_ELECQ</name>
<proteinExistence type="predicted"/>
<sequence length="83" mass="9278">MYRNRIAFIFLFGVPLRSKLYSAVRSHQMTSALLPVAIEYNLTHPTVEATDNNSNSDLGDKRQGVHPYILKPSCTMVPIAGRS</sequence>
<comment type="caution">
    <text evidence="1">The sequence shown here is derived from an EMBL/GenBank/DDBJ whole genome shotgun (WGS) entry which is preliminary data.</text>
</comment>
<reference evidence="1" key="1">
    <citation type="thesis" date="2020" institute="ProQuest LLC" country="789 East Eisenhower Parkway, Ann Arbor, MI, USA">
        <title>Comparative Genomics and Chromosome Evolution.</title>
        <authorList>
            <person name="Mudd A.B."/>
        </authorList>
    </citation>
    <scope>NUCLEOTIDE SEQUENCE</scope>
    <source>
        <strain evidence="1">HN-11 Male</strain>
        <tissue evidence="1">Kidney and liver</tissue>
    </source>
</reference>
<dbReference type="Proteomes" id="UP000770717">
    <property type="component" value="Unassembled WGS sequence"/>
</dbReference>